<organism evidence="1 2">
    <name type="scientific">Mammaliicoccus fleurettii</name>
    <dbReference type="NCBI Taxonomy" id="150056"/>
    <lineage>
        <taxon>Bacteria</taxon>
        <taxon>Bacillati</taxon>
        <taxon>Bacillota</taxon>
        <taxon>Bacilli</taxon>
        <taxon>Bacillales</taxon>
        <taxon>Staphylococcaceae</taxon>
        <taxon>Mammaliicoccus</taxon>
    </lineage>
</organism>
<dbReference type="Proteomes" id="UP000681586">
    <property type="component" value="Unassembled WGS sequence"/>
</dbReference>
<gene>
    <name evidence="1" type="ORF">JJQ58_04655</name>
</gene>
<reference evidence="1 2" key="1">
    <citation type="submission" date="2021-05" db="EMBL/GenBank/DDBJ databases">
        <title>Staphylococcus fleurettii isolated from lake water in First Nation community in Manitoba, Canada.</title>
        <authorList>
            <person name="Bashar S."/>
            <person name="Murdock A."/>
            <person name="Patidar R."/>
            <person name="Golding G."/>
            <person name="Farenhorst A."/>
            <person name="Kumar A."/>
        </authorList>
    </citation>
    <scope>NUCLEOTIDE SEQUENCE [LARGE SCALE GENOMIC DNA]</scope>
    <source>
        <strain evidence="1 2">SF002</strain>
    </source>
</reference>
<evidence type="ECO:0000313" key="2">
    <source>
        <dbReference type="Proteomes" id="UP000681586"/>
    </source>
</evidence>
<evidence type="ECO:0000313" key="1">
    <source>
        <dbReference type="EMBL" id="MBS3696774.1"/>
    </source>
</evidence>
<proteinExistence type="predicted"/>
<comment type="caution">
    <text evidence="1">The sequence shown here is derived from an EMBL/GenBank/DDBJ whole genome shotgun (WGS) entry which is preliminary data.</text>
</comment>
<dbReference type="EMBL" id="JAGXBM010000004">
    <property type="protein sequence ID" value="MBS3696774.1"/>
    <property type="molecule type" value="Genomic_DNA"/>
</dbReference>
<keyword evidence="2" id="KW-1185">Reference proteome</keyword>
<accession>A0ABS5MM60</accession>
<name>A0ABS5MM60_9STAP</name>
<sequence length="208" mass="24442">MTVWNTLFNDEQYNDISNKIDDLIKETRLMVKRQFKPDFIANEQRPKAIALQNELKEYTQNRMSKIQTELEGIKQRYTYKNHDNPQLELIRRQDLQARLSLLDSHDLINEINNANLEDISVFEVGIYQNMIDEKMSDSDKAKVDERFTEIKDKALNPFKYDEDYKQKEQDYLVLENSGMNHTGVSVVKDDDGQVSIKSVTELVDSEIK</sequence>
<protein>
    <submittedName>
        <fullName evidence="1">Uncharacterized protein</fullName>
    </submittedName>
</protein>
<dbReference type="RefSeq" id="WP_203153663.1">
    <property type="nucleotide sequence ID" value="NZ_JAEPSA010000006.1"/>
</dbReference>